<evidence type="ECO:0000313" key="1">
    <source>
        <dbReference type="EMBL" id="OGY67673.1"/>
    </source>
</evidence>
<gene>
    <name evidence="1" type="ORF">A3H63_03105</name>
</gene>
<organism evidence="1 2">
    <name type="scientific">Candidatus Harrisonbacteria bacterium RIFCSPLOWO2_02_FULL_45_10c</name>
    <dbReference type="NCBI Taxonomy" id="1798410"/>
    <lineage>
        <taxon>Bacteria</taxon>
        <taxon>Candidatus Harrisoniibacteriota</taxon>
    </lineage>
</organism>
<dbReference type="AlphaFoldDB" id="A0A1G1ZSG2"/>
<evidence type="ECO:0000313" key="2">
    <source>
        <dbReference type="Proteomes" id="UP000176284"/>
    </source>
</evidence>
<dbReference type="EMBL" id="MHJM01000020">
    <property type="protein sequence ID" value="OGY67673.1"/>
    <property type="molecule type" value="Genomic_DNA"/>
</dbReference>
<proteinExistence type="predicted"/>
<dbReference type="STRING" id="1798410.A3H63_03105"/>
<reference evidence="1 2" key="1">
    <citation type="journal article" date="2016" name="Nat. Commun.">
        <title>Thousands of microbial genomes shed light on interconnected biogeochemical processes in an aquifer system.</title>
        <authorList>
            <person name="Anantharaman K."/>
            <person name="Brown C.T."/>
            <person name="Hug L.A."/>
            <person name="Sharon I."/>
            <person name="Castelle C.J."/>
            <person name="Probst A.J."/>
            <person name="Thomas B.C."/>
            <person name="Singh A."/>
            <person name="Wilkins M.J."/>
            <person name="Karaoz U."/>
            <person name="Brodie E.L."/>
            <person name="Williams K.H."/>
            <person name="Hubbard S.S."/>
            <person name="Banfield J.F."/>
        </authorList>
    </citation>
    <scope>NUCLEOTIDE SEQUENCE [LARGE SCALE GENOMIC DNA]</scope>
</reference>
<dbReference type="Proteomes" id="UP000176284">
    <property type="component" value="Unassembled WGS sequence"/>
</dbReference>
<comment type="caution">
    <text evidence="1">The sequence shown here is derived from an EMBL/GenBank/DDBJ whole genome shotgun (WGS) entry which is preliminary data.</text>
</comment>
<accession>A0A1G1ZSG2</accession>
<sequence>MASRDKRLRKPKFLKGQKVWKASHRAGATTYSRQMVEFVQNGKVWLDNGFGNDFSGPFDAATGKYLGFKTFGFSKEILCRLPKGVTEDQIEK</sequence>
<protein>
    <submittedName>
        <fullName evidence="1">Uncharacterized protein</fullName>
    </submittedName>
</protein>
<name>A0A1G1ZSG2_9BACT</name>